<keyword evidence="2 4" id="KW-0863">Zinc-finger</keyword>
<dbReference type="Proteomes" id="UP000316726">
    <property type="component" value="Chromosome 3"/>
</dbReference>
<dbReference type="Pfam" id="PF13639">
    <property type="entry name" value="zf-RING_2"/>
    <property type="match status" value="1"/>
</dbReference>
<evidence type="ECO:0000313" key="8">
    <source>
        <dbReference type="Proteomes" id="UP000316726"/>
    </source>
</evidence>
<accession>A0A5B8MJU8</accession>
<dbReference type="GO" id="GO:0005634">
    <property type="term" value="C:nucleus"/>
    <property type="evidence" value="ECO:0007669"/>
    <property type="project" value="TreeGrafter"/>
</dbReference>
<evidence type="ECO:0000313" key="7">
    <source>
        <dbReference type="EMBL" id="QDZ19632.1"/>
    </source>
</evidence>
<keyword evidence="8" id="KW-1185">Reference proteome</keyword>
<dbReference type="OrthoDB" id="8062037at2759"/>
<dbReference type="PROSITE" id="PS50089">
    <property type="entry name" value="ZF_RING_2"/>
    <property type="match status" value="1"/>
</dbReference>
<dbReference type="CDD" id="cd16454">
    <property type="entry name" value="RING-H2_PA-TM-RING"/>
    <property type="match status" value="1"/>
</dbReference>
<keyword evidence="3" id="KW-0862">Zinc</keyword>
<dbReference type="PANTHER" id="PTHR45931">
    <property type="entry name" value="SI:CH211-59O9.10"/>
    <property type="match status" value="1"/>
</dbReference>
<protein>
    <recommendedName>
        <fullName evidence="6">RING-type domain-containing protein</fullName>
    </recommendedName>
</protein>
<evidence type="ECO:0000256" key="3">
    <source>
        <dbReference type="ARBA" id="ARBA00022833"/>
    </source>
</evidence>
<dbReference type="SMART" id="SM00184">
    <property type="entry name" value="RING"/>
    <property type="match status" value="1"/>
</dbReference>
<name>A0A5B8MJU8_9CHLO</name>
<feature type="compositionally biased region" description="Basic and acidic residues" evidence="5">
    <location>
        <begin position="75"/>
        <end position="109"/>
    </location>
</feature>
<dbReference type="InterPro" id="IPR051834">
    <property type="entry name" value="RING_finger_E3_ligase"/>
</dbReference>
<evidence type="ECO:0000259" key="6">
    <source>
        <dbReference type="PROSITE" id="PS50089"/>
    </source>
</evidence>
<keyword evidence="1" id="KW-0479">Metal-binding</keyword>
<evidence type="ECO:0000256" key="4">
    <source>
        <dbReference type="PROSITE-ProRule" id="PRU00175"/>
    </source>
</evidence>
<proteinExistence type="predicted"/>
<dbReference type="STRING" id="1764295.A0A5B8MJU8"/>
<evidence type="ECO:0000256" key="5">
    <source>
        <dbReference type="SAM" id="MobiDB-lite"/>
    </source>
</evidence>
<evidence type="ECO:0000256" key="1">
    <source>
        <dbReference type="ARBA" id="ARBA00022723"/>
    </source>
</evidence>
<sequence length="332" mass="36813">MSNIVLTFGGEGGGNKERDSVVSQLPSRKKTQQASVAPGENTVTNENEASSSARRSRAVISARRFHSRNMADIQRQAERGRKKRLEYEAKREKIQNELNHQKEAEERRAQQQRAMGHLGDASSSSRHSRPAVTRPMGTTNLERDLELLDIQREQFYAGLTDSHSQQRQEMEEYELALAISLSMAEANGRPAQIFEPGPASSIMFPTSSAPVTTERASALGRSGFGTGRFRGGQDAGAPQQQWELGEMSYEDLCKLEDVKVTAPKRVIENLETKIVDDSSVTKDDICSICQCGFDAGEKIKKLPCGHTFHAECADEWLGKYSTNCPVCKERVC</sequence>
<dbReference type="PANTHER" id="PTHR45931:SF3">
    <property type="entry name" value="RING ZINC FINGER-CONTAINING PROTEIN"/>
    <property type="match status" value="1"/>
</dbReference>
<dbReference type="InterPro" id="IPR001841">
    <property type="entry name" value="Znf_RING"/>
</dbReference>
<dbReference type="EMBL" id="CP031036">
    <property type="protein sequence ID" value="QDZ19632.1"/>
    <property type="molecule type" value="Genomic_DNA"/>
</dbReference>
<reference evidence="7 8" key="1">
    <citation type="submission" date="2018-07" db="EMBL/GenBank/DDBJ databases">
        <title>The complete nuclear genome of the prasinophyte Chloropicon primus (CCMP1205).</title>
        <authorList>
            <person name="Pombert J.-F."/>
            <person name="Otis C."/>
            <person name="Turmel M."/>
            <person name="Lemieux C."/>
        </authorList>
    </citation>
    <scope>NUCLEOTIDE SEQUENCE [LARGE SCALE GENOMIC DNA]</scope>
    <source>
        <strain evidence="7 8">CCMP1205</strain>
    </source>
</reference>
<feature type="domain" description="RING-type" evidence="6">
    <location>
        <begin position="286"/>
        <end position="328"/>
    </location>
</feature>
<dbReference type="Gene3D" id="3.30.40.10">
    <property type="entry name" value="Zinc/RING finger domain, C3HC4 (zinc finger)"/>
    <property type="match status" value="1"/>
</dbReference>
<dbReference type="SUPFAM" id="SSF57850">
    <property type="entry name" value="RING/U-box"/>
    <property type="match status" value="1"/>
</dbReference>
<feature type="compositionally biased region" description="Low complexity" evidence="5">
    <location>
        <begin position="49"/>
        <end position="62"/>
    </location>
</feature>
<feature type="region of interest" description="Disordered" evidence="5">
    <location>
        <begin position="1"/>
        <end position="139"/>
    </location>
</feature>
<dbReference type="GO" id="GO:0006511">
    <property type="term" value="P:ubiquitin-dependent protein catabolic process"/>
    <property type="evidence" value="ECO:0007669"/>
    <property type="project" value="TreeGrafter"/>
</dbReference>
<dbReference type="AlphaFoldDB" id="A0A5B8MJU8"/>
<gene>
    <name evidence="7" type="ORF">A3770_03p21500</name>
</gene>
<dbReference type="InterPro" id="IPR013083">
    <property type="entry name" value="Znf_RING/FYVE/PHD"/>
</dbReference>
<organism evidence="7 8">
    <name type="scientific">Chloropicon primus</name>
    <dbReference type="NCBI Taxonomy" id="1764295"/>
    <lineage>
        <taxon>Eukaryota</taxon>
        <taxon>Viridiplantae</taxon>
        <taxon>Chlorophyta</taxon>
        <taxon>Chloropicophyceae</taxon>
        <taxon>Chloropicales</taxon>
        <taxon>Chloropicaceae</taxon>
        <taxon>Chloropicon</taxon>
    </lineage>
</organism>
<dbReference type="GO" id="GO:0008270">
    <property type="term" value="F:zinc ion binding"/>
    <property type="evidence" value="ECO:0007669"/>
    <property type="project" value="UniProtKB-KW"/>
</dbReference>
<evidence type="ECO:0000256" key="2">
    <source>
        <dbReference type="ARBA" id="ARBA00022771"/>
    </source>
</evidence>
<dbReference type="GO" id="GO:0061630">
    <property type="term" value="F:ubiquitin protein ligase activity"/>
    <property type="evidence" value="ECO:0007669"/>
    <property type="project" value="TreeGrafter"/>
</dbReference>